<feature type="domain" description="IclR-ED" evidence="7">
    <location>
        <begin position="68"/>
        <end position="252"/>
    </location>
</feature>
<organism evidence="8 10">
    <name type="scientific">Anaerobacillus isosaccharinicus</name>
    <dbReference type="NCBI Taxonomy" id="1532552"/>
    <lineage>
        <taxon>Bacteria</taxon>
        <taxon>Bacillati</taxon>
        <taxon>Bacillota</taxon>
        <taxon>Bacilli</taxon>
        <taxon>Bacillales</taxon>
        <taxon>Bacillaceae</taxon>
        <taxon>Anaerobacillus</taxon>
    </lineage>
</organism>
<dbReference type="InterPro" id="IPR036388">
    <property type="entry name" value="WH-like_DNA-bd_sf"/>
</dbReference>
<reference evidence="9" key="4">
    <citation type="submission" date="2020-10" db="EMBL/GenBank/DDBJ databases">
        <authorList>
            <person name="Bassil N.M."/>
            <person name="Lloyd J.R."/>
        </authorList>
    </citation>
    <scope>NUCLEOTIDE SEQUENCE</scope>
    <source>
        <strain evidence="9">NB2006</strain>
    </source>
</reference>
<evidence type="ECO:0000256" key="2">
    <source>
        <dbReference type="ARBA" id="ARBA00023125"/>
    </source>
</evidence>
<reference evidence="9 10" key="2">
    <citation type="journal article" date="2017" name="Genome Announc.">
        <title>Draft Genome Sequences of Four Alkaliphilic Bacteria Belonging to the Anaerobacillus Genus.</title>
        <authorList>
            <person name="Bassil N.M."/>
            <person name="Lloyd J.R."/>
        </authorList>
    </citation>
    <scope>NUCLEOTIDE SEQUENCE [LARGE SCALE GENOMIC DNA]</scope>
    <source>
        <strain evidence="9 10">NB2006</strain>
    </source>
</reference>
<dbReference type="OrthoDB" id="9791752at2"/>
<dbReference type="Pfam" id="PF01614">
    <property type="entry name" value="IclR_C"/>
    <property type="match status" value="1"/>
</dbReference>
<dbReference type="InterPro" id="IPR050707">
    <property type="entry name" value="HTH_MetabolicPath_Reg"/>
</dbReference>
<proteinExistence type="predicted"/>
<keyword evidence="1" id="KW-0805">Transcription regulation</keyword>
<dbReference type="Pfam" id="PF09339">
    <property type="entry name" value="HTH_IclR"/>
    <property type="match status" value="1"/>
</dbReference>
<dbReference type="PANTHER" id="PTHR30136">
    <property type="entry name" value="HELIX-TURN-HELIX TRANSCRIPTIONAL REGULATOR, ICLR FAMILY"/>
    <property type="match status" value="1"/>
</dbReference>
<evidence type="ECO:0000256" key="3">
    <source>
        <dbReference type="ARBA" id="ARBA00023163"/>
    </source>
</evidence>
<comment type="function">
    <text evidence="4">May be an activator protein for the gylABX operon.</text>
</comment>
<dbReference type="FunFam" id="1.10.10.10:FF:000056">
    <property type="entry name" value="IclR family transcriptional regulator"/>
    <property type="match status" value="1"/>
</dbReference>
<dbReference type="PANTHER" id="PTHR30136:SF24">
    <property type="entry name" value="HTH-TYPE TRANSCRIPTIONAL REPRESSOR ALLR"/>
    <property type="match status" value="1"/>
</dbReference>
<evidence type="ECO:0000313" key="9">
    <source>
        <dbReference type="EMBL" id="QOY33785.1"/>
    </source>
</evidence>
<evidence type="ECO:0000259" key="7">
    <source>
        <dbReference type="PROSITE" id="PS51078"/>
    </source>
</evidence>
<dbReference type="Gene3D" id="1.10.10.10">
    <property type="entry name" value="Winged helix-like DNA-binding domain superfamily/Winged helix DNA-binding domain"/>
    <property type="match status" value="1"/>
</dbReference>
<reference evidence="9 10" key="3">
    <citation type="journal article" date="2019" name="Int. J. Syst. Evol. Microbiol.">
        <title>Anaerobacillus isosaccharinicus sp. nov., an alkaliphilic bacterium which degrades isosaccharinic acid.</title>
        <authorList>
            <person name="Bassil N.M."/>
            <person name="Lloyd J.R."/>
        </authorList>
    </citation>
    <scope>NUCLEOTIDE SEQUENCE [LARGE SCALE GENOMIC DNA]</scope>
    <source>
        <strain evidence="9 10">NB2006</strain>
    </source>
</reference>
<dbReference type="EMBL" id="LQXD01000211">
    <property type="protein sequence ID" value="OIJ03482.1"/>
    <property type="molecule type" value="Genomic_DNA"/>
</dbReference>
<keyword evidence="10" id="KW-1185">Reference proteome</keyword>
<dbReference type="InterPro" id="IPR029016">
    <property type="entry name" value="GAF-like_dom_sf"/>
</dbReference>
<name>A0A1S2KTI5_9BACI</name>
<evidence type="ECO:0000256" key="1">
    <source>
        <dbReference type="ARBA" id="ARBA00023015"/>
    </source>
</evidence>
<evidence type="ECO:0000313" key="8">
    <source>
        <dbReference type="EMBL" id="OIJ03482.1"/>
    </source>
</evidence>
<evidence type="ECO:0000256" key="5">
    <source>
        <dbReference type="ARBA" id="ARBA00070406"/>
    </source>
</evidence>
<dbReference type="Proteomes" id="UP000180175">
    <property type="component" value="Chromosome"/>
</dbReference>
<dbReference type="GO" id="GO:0003677">
    <property type="term" value="F:DNA binding"/>
    <property type="evidence" value="ECO:0007669"/>
    <property type="project" value="UniProtKB-KW"/>
</dbReference>
<dbReference type="InterPro" id="IPR005471">
    <property type="entry name" value="Tscrpt_reg_IclR_N"/>
</dbReference>
<dbReference type="SMART" id="SM00346">
    <property type="entry name" value="HTH_ICLR"/>
    <property type="match status" value="1"/>
</dbReference>
<feature type="domain" description="HTH iclR-type" evidence="6">
    <location>
        <begin position="5"/>
        <end position="67"/>
    </location>
</feature>
<dbReference type="GO" id="GO:0045892">
    <property type="term" value="P:negative regulation of DNA-templated transcription"/>
    <property type="evidence" value="ECO:0007669"/>
    <property type="project" value="TreeGrafter"/>
</dbReference>
<dbReference type="PROSITE" id="PS51078">
    <property type="entry name" value="ICLR_ED"/>
    <property type="match status" value="1"/>
</dbReference>
<dbReference type="PROSITE" id="PS51077">
    <property type="entry name" value="HTH_ICLR"/>
    <property type="match status" value="1"/>
</dbReference>
<dbReference type="RefSeq" id="WP_071319547.1">
    <property type="nucleotide sequence ID" value="NZ_CP063356.2"/>
</dbReference>
<protein>
    <recommendedName>
        <fullName evidence="5">Glycerol operon regulatory protein</fullName>
    </recommendedName>
</protein>
<keyword evidence="3" id="KW-0804">Transcription</keyword>
<gene>
    <name evidence="9" type="ORF">AWH56_013560</name>
    <name evidence="8" type="ORF">AWH56_24560</name>
</gene>
<keyword evidence="2" id="KW-0238">DNA-binding</keyword>
<dbReference type="SUPFAM" id="SSF55781">
    <property type="entry name" value="GAF domain-like"/>
    <property type="match status" value="1"/>
</dbReference>
<dbReference type="Gene3D" id="3.30.450.40">
    <property type="match status" value="1"/>
</dbReference>
<dbReference type="KEGG" id="aia:AWH56_013560"/>
<evidence type="ECO:0000313" key="10">
    <source>
        <dbReference type="Proteomes" id="UP000180175"/>
    </source>
</evidence>
<dbReference type="GO" id="GO:0003700">
    <property type="term" value="F:DNA-binding transcription factor activity"/>
    <property type="evidence" value="ECO:0007669"/>
    <property type="project" value="TreeGrafter"/>
</dbReference>
<dbReference type="SUPFAM" id="SSF46785">
    <property type="entry name" value="Winged helix' DNA-binding domain"/>
    <property type="match status" value="1"/>
</dbReference>
<evidence type="ECO:0000259" key="6">
    <source>
        <dbReference type="PROSITE" id="PS51077"/>
    </source>
</evidence>
<dbReference type="EMBL" id="CP063356">
    <property type="protein sequence ID" value="QOY33785.1"/>
    <property type="molecule type" value="Genomic_DNA"/>
</dbReference>
<sequence>MSNNVQSIERALTILDMLSEYPDGIQITRLSELVGLNKSTTHRLLSTLVNMNYVVKDDTTDKYKLGLQIVYLSRNILSNMNITEISKPYLEKLVRDVNETVHLCIEDNGEVMYVDKIESNQTIRMYSRIGSRAPMYCTGVGKVLLSGMSETKFNKIVSKIEFFPRTEATITSKEELIREVEKIKQQQYSLDNVEYQDGIRCIAAPIYDYNGNIIATFSISGPSNRITMDVVNNLLIDKVRQTTAEISLNFGYVEKKTNTIF</sequence>
<dbReference type="AlphaFoldDB" id="A0A1S2KTI5"/>
<dbReference type="InterPro" id="IPR014757">
    <property type="entry name" value="Tscrpt_reg_IclR_C"/>
</dbReference>
<dbReference type="InterPro" id="IPR036390">
    <property type="entry name" value="WH_DNA-bd_sf"/>
</dbReference>
<accession>A0A1S2KTI5</accession>
<reference evidence="8 10" key="1">
    <citation type="submission" date="2016-10" db="EMBL/GenBank/DDBJ databases">
        <title>Draft genome sequences of four alkaliphilic bacteria belonging to the Anaerobacillus genus.</title>
        <authorList>
            <person name="Bassil N.M."/>
            <person name="Lloyd J.R."/>
        </authorList>
    </citation>
    <scope>NUCLEOTIDE SEQUENCE [LARGE SCALE GENOMIC DNA]</scope>
    <source>
        <strain evidence="8 10">NB2006</strain>
    </source>
</reference>
<evidence type="ECO:0000256" key="4">
    <source>
        <dbReference type="ARBA" id="ARBA00058938"/>
    </source>
</evidence>